<dbReference type="Pfam" id="PF01476">
    <property type="entry name" value="LysM"/>
    <property type="match status" value="2"/>
</dbReference>
<keyword evidence="2" id="KW-1133">Transmembrane helix</keyword>
<dbReference type="SUPFAM" id="SSF54106">
    <property type="entry name" value="LysM domain"/>
    <property type="match status" value="2"/>
</dbReference>
<feature type="domain" description="LysM" evidence="3">
    <location>
        <begin position="136"/>
        <end position="182"/>
    </location>
</feature>
<accession>A0A840TT27</accession>
<evidence type="ECO:0000313" key="4">
    <source>
        <dbReference type="EMBL" id="MBB5286045.1"/>
    </source>
</evidence>
<dbReference type="Gene3D" id="3.10.350.10">
    <property type="entry name" value="LysM domain"/>
    <property type="match status" value="2"/>
</dbReference>
<dbReference type="PANTHER" id="PTHR33734">
    <property type="entry name" value="LYSM DOMAIN-CONTAINING GPI-ANCHORED PROTEIN 2"/>
    <property type="match status" value="1"/>
</dbReference>
<feature type="domain" description="LysM" evidence="3">
    <location>
        <begin position="187"/>
        <end position="230"/>
    </location>
</feature>
<dbReference type="SMART" id="SM00257">
    <property type="entry name" value="LysM"/>
    <property type="match status" value="2"/>
</dbReference>
<dbReference type="PROSITE" id="PS51782">
    <property type="entry name" value="LYSM"/>
    <property type="match status" value="2"/>
</dbReference>
<dbReference type="InterPro" id="IPR018392">
    <property type="entry name" value="LysM"/>
</dbReference>
<feature type="transmembrane region" description="Helical" evidence="2">
    <location>
        <begin position="21"/>
        <end position="39"/>
    </location>
</feature>
<dbReference type="Proteomes" id="UP000557307">
    <property type="component" value="Unassembled WGS sequence"/>
</dbReference>
<evidence type="ECO:0000256" key="1">
    <source>
        <dbReference type="SAM" id="MobiDB-lite"/>
    </source>
</evidence>
<organism evidence="4 5">
    <name type="scientific">Rhabdobacter roseus</name>
    <dbReference type="NCBI Taxonomy" id="1655419"/>
    <lineage>
        <taxon>Bacteria</taxon>
        <taxon>Pseudomonadati</taxon>
        <taxon>Bacteroidota</taxon>
        <taxon>Cytophagia</taxon>
        <taxon>Cytophagales</taxon>
        <taxon>Cytophagaceae</taxon>
        <taxon>Rhabdobacter</taxon>
    </lineage>
</organism>
<keyword evidence="5" id="KW-1185">Reference proteome</keyword>
<keyword evidence="2" id="KW-0472">Membrane</keyword>
<protein>
    <submittedName>
        <fullName evidence="4">LysM repeat protein</fullName>
    </submittedName>
</protein>
<evidence type="ECO:0000259" key="3">
    <source>
        <dbReference type="PROSITE" id="PS51782"/>
    </source>
</evidence>
<dbReference type="PANTHER" id="PTHR33734:SF22">
    <property type="entry name" value="MEMBRANE-BOUND LYTIC MUREIN TRANSGLYCOSYLASE D"/>
    <property type="match status" value="1"/>
</dbReference>
<feature type="compositionally biased region" description="Basic and acidic residues" evidence="1">
    <location>
        <begin position="107"/>
        <end position="130"/>
    </location>
</feature>
<gene>
    <name evidence="4" type="ORF">HNQ92_004205</name>
</gene>
<dbReference type="InterPro" id="IPR036779">
    <property type="entry name" value="LysM_dom_sf"/>
</dbReference>
<comment type="caution">
    <text evidence="4">The sequence shown here is derived from an EMBL/GenBank/DDBJ whole genome shotgun (WGS) entry which is preliminary data.</text>
</comment>
<feature type="region of interest" description="Disordered" evidence="1">
    <location>
        <begin position="84"/>
        <end position="132"/>
    </location>
</feature>
<proteinExistence type="predicted"/>
<dbReference type="CDD" id="cd00118">
    <property type="entry name" value="LysM"/>
    <property type="match status" value="2"/>
</dbReference>
<dbReference type="AlphaFoldDB" id="A0A840TT27"/>
<dbReference type="EMBL" id="JACHGF010000008">
    <property type="protein sequence ID" value="MBB5286045.1"/>
    <property type="molecule type" value="Genomic_DNA"/>
</dbReference>
<dbReference type="RefSeq" id="WP_184176798.1">
    <property type="nucleotide sequence ID" value="NZ_JACHGF010000008.1"/>
</dbReference>
<reference evidence="4 5" key="1">
    <citation type="submission" date="2020-08" db="EMBL/GenBank/DDBJ databases">
        <title>Genomic Encyclopedia of Type Strains, Phase IV (KMG-IV): sequencing the most valuable type-strain genomes for metagenomic binning, comparative biology and taxonomic classification.</title>
        <authorList>
            <person name="Goeker M."/>
        </authorList>
    </citation>
    <scope>NUCLEOTIDE SEQUENCE [LARGE SCALE GENOMIC DNA]</scope>
    <source>
        <strain evidence="4 5">DSM 105074</strain>
    </source>
</reference>
<keyword evidence="2" id="KW-0812">Transmembrane</keyword>
<sequence>MEDEIPKKRNIRPTETSNLPLITLTVLVLLVLGMLYVGYEYIADDTSGAEELTSIVPDTSSNIVLFESEANPILAEPEMIDSGEVSDLPETTLPLPPPVETPAVETPRAEAPKPEPAKPEPAKPEPKKADVGGTSYTHTVQAGETLFGIANRYNLKPETLKALNPNIKDFSTDLKSGVTKLNVRVQSVHTVGPGDVLRVVASKYGISKELLMQANGKSRDFAQRGEKLVIPFPEKK</sequence>
<name>A0A840TT27_9BACT</name>
<evidence type="ECO:0000313" key="5">
    <source>
        <dbReference type="Proteomes" id="UP000557307"/>
    </source>
</evidence>
<evidence type="ECO:0000256" key="2">
    <source>
        <dbReference type="SAM" id="Phobius"/>
    </source>
</evidence>